<organism evidence="3">
    <name type="scientific">Salpingoeca rosetta (strain ATCC 50818 / BSB-021)</name>
    <dbReference type="NCBI Taxonomy" id="946362"/>
    <lineage>
        <taxon>Eukaryota</taxon>
        <taxon>Choanoflagellata</taxon>
        <taxon>Craspedida</taxon>
        <taxon>Salpingoecidae</taxon>
        <taxon>Salpingoeca</taxon>
    </lineage>
</organism>
<dbReference type="SUPFAM" id="SSF109854">
    <property type="entry name" value="DinB/YfiT-like putative metalloenzymes"/>
    <property type="match status" value="1"/>
</dbReference>
<dbReference type="InterPro" id="IPR034660">
    <property type="entry name" value="DinB/YfiT-like"/>
</dbReference>
<accession>F2UQX8</accession>
<dbReference type="Proteomes" id="UP000007799">
    <property type="component" value="Unassembled WGS sequence"/>
</dbReference>
<gene>
    <name evidence="2" type="ORF">PTSG_13022</name>
</gene>
<dbReference type="eggNOG" id="ENOG502S77J">
    <property type="taxonomic scope" value="Eukaryota"/>
</dbReference>
<dbReference type="InParanoid" id="F2UQX8"/>
<keyword evidence="3" id="KW-1185">Reference proteome</keyword>
<dbReference type="GO" id="GO:0046872">
    <property type="term" value="F:metal ion binding"/>
    <property type="evidence" value="ECO:0007669"/>
    <property type="project" value="UniProtKB-KW"/>
</dbReference>
<protein>
    <recommendedName>
        <fullName evidence="4">DinB-like domain-containing protein</fullName>
    </recommendedName>
</protein>
<sequence length="173" mass="19946">MSVRRSALRRQLQRLFAYNHWANTKILHCMAQVKAEDDHSDSLCMRSMHGTLSHIILGSRLWFLRMTGGDVSKYNHLWKTPYAAPGDTSSPWETVFDPADLAKELQHEHDSWVGLIESLSDDELEQSFSYQDTKGNSYSSVRSDIMVHIVNHSTHHRGQISPLFLSTESYWKL</sequence>
<reference evidence="2" key="1">
    <citation type="submission" date="2009-08" db="EMBL/GenBank/DDBJ databases">
        <title>Annotation of Salpingoeca rosetta.</title>
        <authorList>
            <consortium name="The Broad Institute Genome Sequencing Platform"/>
            <person name="Russ C."/>
            <person name="Cuomo C."/>
            <person name="Burger G."/>
            <person name="Gray M.W."/>
            <person name="Holland P.W.H."/>
            <person name="King N."/>
            <person name="Lang F.B.F."/>
            <person name="Roger A.J."/>
            <person name="Ruiz-Trillo I."/>
            <person name="Young S.K."/>
            <person name="Zeng Q."/>
            <person name="Gargeya S."/>
            <person name="Alvarado L."/>
            <person name="Berlin A."/>
            <person name="Chapman S.B."/>
            <person name="Chen Z."/>
            <person name="Freedman E."/>
            <person name="Gellesch M."/>
            <person name="Goldberg J."/>
            <person name="Griggs A."/>
            <person name="Gujja S."/>
            <person name="Heilman E."/>
            <person name="Heiman D."/>
            <person name="Howarth C."/>
            <person name="Mehta T."/>
            <person name="Neiman D."/>
            <person name="Pearson M."/>
            <person name="Roberts A."/>
            <person name="Saif S."/>
            <person name="Shea T."/>
            <person name="Shenoy N."/>
            <person name="Sisk P."/>
            <person name="Stolte C."/>
            <person name="Sykes S."/>
            <person name="White J."/>
            <person name="Yandava C."/>
            <person name="Haas B."/>
            <person name="Nusbaum C."/>
            <person name="Birren B."/>
        </authorList>
    </citation>
    <scope>NUCLEOTIDE SEQUENCE [LARGE SCALE GENOMIC DNA]</scope>
    <source>
        <strain evidence="2">ATCC 50818</strain>
    </source>
</reference>
<dbReference type="Gene3D" id="1.20.120.450">
    <property type="entry name" value="dinb family like domain"/>
    <property type="match status" value="1"/>
</dbReference>
<dbReference type="EMBL" id="GL832990">
    <property type="protein sequence ID" value="EGD80033.1"/>
    <property type="molecule type" value="Genomic_DNA"/>
</dbReference>
<keyword evidence="1" id="KW-0479">Metal-binding</keyword>
<evidence type="ECO:0008006" key="4">
    <source>
        <dbReference type="Google" id="ProtNLM"/>
    </source>
</evidence>
<evidence type="ECO:0000256" key="1">
    <source>
        <dbReference type="ARBA" id="ARBA00022723"/>
    </source>
</evidence>
<dbReference type="OrthoDB" id="158485at2759"/>
<dbReference type="RefSeq" id="XP_004988358.1">
    <property type="nucleotide sequence ID" value="XM_004988301.1"/>
</dbReference>
<evidence type="ECO:0000313" key="3">
    <source>
        <dbReference type="Proteomes" id="UP000007799"/>
    </source>
</evidence>
<dbReference type="AlphaFoldDB" id="F2UQX8"/>
<dbReference type="GeneID" id="16068886"/>
<proteinExistence type="predicted"/>
<evidence type="ECO:0000313" key="2">
    <source>
        <dbReference type="EMBL" id="EGD80033.1"/>
    </source>
</evidence>
<dbReference type="PANTHER" id="PTHR37302:SF1">
    <property type="entry name" value="PROTEIN DINB"/>
    <property type="match status" value="1"/>
</dbReference>
<dbReference type="InterPro" id="IPR007837">
    <property type="entry name" value="DinB"/>
</dbReference>
<dbReference type="Pfam" id="PF05163">
    <property type="entry name" value="DinB"/>
    <property type="match status" value="1"/>
</dbReference>
<dbReference type="PANTHER" id="PTHR37302">
    <property type="entry name" value="SLR1116 PROTEIN"/>
    <property type="match status" value="1"/>
</dbReference>
<name>F2UQX8_SALR5</name>
<dbReference type="KEGG" id="sre:PTSG_13022"/>
<dbReference type="OMA" id="NGWANHR"/>